<accession>A0A8H4VLV4</accession>
<comment type="caution">
    <text evidence="2">The sequence shown here is derived from an EMBL/GenBank/DDBJ whole genome shotgun (WGS) entry which is preliminary data.</text>
</comment>
<keyword evidence="1" id="KW-0812">Transmembrane</keyword>
<proteinExistence type="predicted"/>
<evidence type="ECO:0000313" key="3">
    <source>
        <dbReference type="Proteomes" id="UP000566819"/>
    </source>
</evidence>
<reference evidence="2 3" key="1">
    <citation type="submission" date="2020-03" db="EMBL/GenBank/DDBJ databases">
        <title>Draft Genome Sequence of Cudoniella acicularis.</title>
        <authorList>
            <person name="Buettner E."/>
            <person name="Kellner H."/>
        </authorList>
    </citation>
    <scope>NUCLEOTIDE SEQUENCE [LARGE SCALE GENOMIC DNA]</scope>
    <source>
        <strain evidence="2 3">DSM 108380</strain>
    </source>
</reference>
<dbReference type="EMBL" id="JAAMPI010002482">
    <property type="protein sequence ID" value="KAF4612825.1"/>
    <property type="molecule type" value="Genomic_DNA"/>
</dbReference>
<dbReference type="OrthoDB" id="3540210at2759"/>
<evidence type="ECO:0000313" key="2">
    <source>
        <dbReference type="EMBL" id="KAF4612825.1"/>
    </source>
</evidence>
<protein>
    <submittedName>
        <fullName evidence="2">Uncharacterized protein</fullName>
    </submittedName>
</protein>
<name>A0A8H4VLV4_9HELO</name>
<feature type="transmembrane region" description="Helical" evidence="1">
    <location>
        <begin position="432"/>
        <end position="460"/>
    </location>
</feature>
<keyword evidence="1" id="KW-0472">Membrane</keyword>
<organism evidence="2 3">
    <name type="scientific">Cudoniella acicularis</name>
    <dbReference type="NCBI Taxonomy" id="354080"/>
    <lineage>
        <taxon>Eukaryota</taxon>
        <taxon>Fungi</taxon>
        <taxon>Dikarya</taxon>
        <taxon>Ascomycota</taxon>
        <taxon>Pezizomycotina</taxon>
        <taxon>Leotiomycetes</taxon>
        <taxon>Helotiales</taxon>
        <taxon>Tricladiaceae</taxon>
        <taxon>Cudoniella</taxon>
    </lineage>
</organism>
<keyword evidence="1" id="KW-1133">Transmembrane helix</keyword>
<evidence type="ECO:0000256" key="1">
    <source>
        <dbReference type="SAM" id="Phobius"/>
    </source>
</evidence>
<dbReference type="Proteomes" id="UP000566819">
    <property type="component" value="Unassembled WGS sequence"/>
</dbReference>
<dbReference type="AlphaFoldDB" id="A0A8H4VLV4"/>
<gene>
    <name evidence="2" type="ORF">G7Y89_g15548</name>
</gene>
<keyword evidence="3" id="KW-1185">Reference proteome</keyword>
<sequence length="513" mass="56594">MSSNATIYVGFWTNYSKGAVLGPTLTLSNRDGAILIGVLAVFIQIQNNVSSNSFESFETSTSWESYTKASAEASPSNSSLKMDSGLLDTQQDLAINSNKEDRIQLRRTGTCSPITTIGYSRNGTGGISFGNDRYEGYNMINFTAFFYGPSQLNWTEEAGISESILQNATYIYTSYRDVAGVFYDGNKSLYDLSCQAADVGSNSGSFFPMSALSVPNSTLTLVFVSFNGRFTQPSEDLWIPVYIPGRYSTFTIQNGSRTNEIPNSSGYITDNEISVMACLEQYQVCNPSKKAEVACTPLQTLSRLIQHKTGELSTVIKSDRQLLLAKTLLSLLAQSRLASLLSSFTSPLLLDSLEAGGSSLPPAPNQWILEMNNLFTIGLANFQHQLMEFVTGPPAQYALYLTPNQAANNSALKWLCSSQIIQRADYSNFCTLSIGLIFGVGVLITIISLCLDAVVGWVRLRYRSGRWRQRAWWTEGTLQLQRKAFEGMGIDDWEFGEVGIGCLLRRRERSLAR</sequence>